<dbReference type="PANTHER" id="PTHR39200:SF1">
    <property type="entry name" value="AUTO-TRANSPORTER ADHESIN HEAD GIN DOMAIN-CONTAINING PROTEIN-RELATED"/>
    <property type="match status" value="1"/>
</dbReference>
<dbReference type="RefSeq" id="WP_345102019.1">
    <property type="nucleotide sequence ID" value="NZ_BAABCV010000004.1"/>
</dbReference>
<feature type="compositionally biased region" description="Low complexity" evidence="1">
    <location>
        <begin position="219"/>
        <end position="238"/>
    </location>
</feature>
<dbReference type="EMBL" id="BAABCV010000004">
    <property type="protein sequence ID" value="GAA4092283.1"/>
    <property type="molecule type" value="Genomic_DNA"/>
</dbReference>
<dbReference type="Pfam" id="PF10988">
    <property type="entry name" value="DUF2807"/>
    <property type="match status" value="1"/>
</dbReference>
<dbReference type="PANTHER" id="PTHR39200">
    <property type="entry name" value="HYPOTHETICAL EXPORTED PROTEIN"/>
    <property type="match status" value="1"/>
</dbReference>
<feature type="chain" id="PRO_5047399702" description="Putative auto-transporter adhesin head GIN domain-containing protein" evidence="2">
    <location>
        <begin position="21"/>
        <end position="238"/>
    </location>
</feature>
<reference evidence="5" key="1">
    <citation type="journal article" date="2019" name="Int. J. Syst. Evol. Microbiol.">
        <title>The Global Catalogue of Microorganisms (GCM) 10K type strain sequencing project: providing services to taxonomists for standard genome sequencing and annotation.</title>
        <authorList>
            <consortium name="The Broad Institute Genomics Platform"/>
            <consortium name="The Broad Institute Genome Sequencing Center for Infectious Disease"/>
            <person name="Wu L."/>
            <person name="Ma J."/>
        </authorList>
    </citation>
    <scope>NUCLEOTIDE SEQUENCE [LARGE SCALE GENOMIC DNA]</scope>
    <source>
        <strain evidence="5">JCM 17085</strain>
    </source>
</reference>
<sequence>MKTIKFLIALVLFAAGQTFAAKTEDRPVSGFHAVDVSGSYDVYITQGNTETVKIEAPNDVIKLVLTEVKNGTLRIYSKENTSWRNIFKNHNIFNNKKVVVYVTVKNIDGISLSGSGHVTFKDGLNANGNMHLQLSGSGSVQGKLTTKDLDAGISGSGSLKLSGSGENQNVHVSGSGSYSARDFKSANVNASVSGSGGATVYASNSLNAHVSGSGGVHYGGNPKNISKSKSGSGSINQF</sequence>
<evidence type="ECO:0000259" key="3">
    <source>
        <dbReference type="Pfam" id="PF10988"/>
    </source>
</evidence>
<accession>A0ABP7WMI4</accession>
<name>A0ABP7WMI4_9SPHI</name>
<comment type="caution">
    <text evidence="4">The sequence shown here is derived from an EMBL/GenBank/DDBJ whole genome shotgun (WGS) entry which is preliminary data.</text>
</comment>
<feature type="region of interest" description="Disordered" evidence="1">
    <location>
        <begin position="214"/>
        <end position="238"/>
    </location>
</feature>
<dbReference type="InterPro" id="IPR021255">
    <property type="entry name" value="DUF2807"/>
</dbReference>
<evidence type="ECO:0000256" key="1">
    <source>
        <dbReference type="SAM" id="MobiDB-lite"/>
    </source>
</evidence>
<dbReference type="Proteomes" id="UP001500841">
    <property type="component" value="Unassembled WGS sequence"/>
</dbReference>
<evidence type="ECO:0000313" key="5">
    <source>
        <dbReference type="Proteomes" id="UP001500841"/>
    </source>
</evidence>
<keyword evidence="5" id="KW-1185">Reference proteome</keyword>
<organism evidence="4 5">
    <name type="scientific">Mucilaginibacter panaciglaebae</name>
    <dbReference type="NCBI Taxonomy" id="502331"/>
    <lineage>
        <taxon>Bacteria</taxon>
        <taxon>Pseudomonadati</taxon>
        <taxon>Bacteroidota</taxon>
        <taxon>Sphingobacteriia</taxon>
        <taxon>Sphingobacteriales</taxon>
        <taxon>Sphingobacteriaceae</taxon>
        <taxon>Mucilaginibacter</taxon>
    </lineage>
</organism>
<protein>
    <recommendedName>
        <fullName evidence="3">Putative auto-transporter adhesin head GIN domain-containing protein</fullName>
    </recommendedName>
</protein>
<feature type="signal peptide" evidence="2">
    <location>
        <begin position="1"/>
        <end position="20"/>
    </location>
</feature>
<evidence type="ECO:0000313" key="4">
    <source>
        <dbReference type="EMBL" id="GAA4092283.1"/>
    </source>
</evidence>
<proteinExistence type="predicted"/>
<gene>
    <name evidence="4" type="ORF">GCM10022392_13060</name>
</gene>
<keyword evidence="2" id="KW-0732">Signal</keyword>
<dbReference type="Gene3D" id="2.160.20.120">
    <property type="match status" value="1"/>
</dbReference>
<evidence type="ECO:0000256" key="2">
    <source>
        <dbReference type="SAM" id="SignalP"/>
    </source>
</evidence>
<feature type="domain" description="Putative auto-transporter adhesin head GIN" evidence="3">
    <location>
        <begin position="31"/>
        <end position="222"/>
    </location>
</feature>